<keyword evidence="5" id="KW-1185">Reference proteome</keyword>
<dbReference type="CDD" id="cd10150">
    <property type="entry name" value="CobN_like"/>
    <property type="match status" value="1"/>
</dbReference>
<dbReference type="EMBL" id="NFZW01000015">
    <property type="protein sequence ID" value="RFA34674.1"/>
    <property type="molecule type" value="Genomic_DNA"/>
</dbReference>
<sequence length="1312" mass="143676">MPAFATAVAGRHRFFSLLPALLLLACALLPLRAAAQAAEAPRMLVLSTEFVLDGKYRYLRKFAAEHGVALQQSYIERLTPDALQAQLANADLLLLDGPRASDGNRLEEALADLPALPPRLLVSAAGPHAAGLAEADVERLYAYFRNGGETNYRNLIRYVAAMHGGDRATVPAPIVFPSAGFYHPRLPERVVTDLEGYLDGLDREHGNLPLIGIVLHQSNIANGLTEPVDDLIARIEALGAQPLALYVSMVEHGELERLLMADGEPLADVLISFQPMYQATRLEEYRALGAPVLQAITWRSGDAAHWENDPVGIPTGNIPFYLAMPESAGVSDPLVVAAVKDGSTVAIPAQMQSMAQKAINLARLRRLDNADKRVAIFFYNYPPGERNLSASFLNVPRSLARVTAGLAAAGYDVSPLAEETVIEQGTALLRPFYRDDALDDLLERDLAVLLPLADYQRWFDNLPAKLSTEVTARWGEPEQDPMVIQRDGEAYFVVPRIETGKLVLLPQPPRGQRGEDAETAIYHDTAVPLNHFYMAAYLYVREQFGADALIHFGTHGSQEWTPGKERGLGIAEYPYLVLGDTPVIYPYIVDNLGESTQAKRRGRATIISHQTPPFRPAGLHRELMPVHDLIHEYELLDEGEVKAQTRQAILEAVAEDTLYKDLGWDLAAAATDFTAFERDLHDYLHELAQLAQPLGLHSFATTAKPTHRLSTVMQMLGEPFYALLDLEDLDELFVDDYQNFIASKPYAFLQRHLIDQAALPADTDPALANQLELARRHHAALAADGELAGLLAALAGDFVEPSYGGDPIRNPDSLPTGRNLYGFDPSKVPTRQAYTAGAAAIDELIANHHAAHGHYPQKLAFSMWSVETMRHLGVLEAQVFHALGVRPQWDRAGRISGIEVIPTAELGRPRVDVVVSATGLYRDQFPNVMGHIAAAVAAVAELDEPDNPLRTNAQRLAADLQARGYDAESAWELAVTRIFSSPTGSYGTGLDDATLASDSWEDESKLAELYLARMQYAFGPNPNHWGRKLDDLNLYAEQLKGVEAAVLSRSSNLYGMLTTDDPFQYLGGISLAARHVNGTSPELYISNLRDPSRSRYESAARFLAGELRSRQFHPGWIQALHAEGYAGTLEILGSVNNFWGWQVTDPAVVRDDQWQAFHDIYVEDKYELGMREWFEQHNPHALAQVIERLLEAARKDYWDADAATLASLSATYQELQQDHDVLPASSLLEPYLQTLASTGFGLGPGAAAVDAGASADAGAAAEPLVSGQQLTQVTPSSGEQSPLLLALLIALLSVFAAGGLRQALAQRRLRKA</sequence>
<evidence type="ECO:0000259" key="3">
    <source>
        <dbReference type="Pfam" id="PF02514"/>
    </source>
</evidence>
<gene>
    <name evidence="4" type="ORF">CAL65_14740</name>
</gene>
<evidence type="ECO:0000313" key="4">
    <source>
        <dbReference type="EMBL" id="RFA34674.1"/>
    </source>
</evidence>
<protein>
    <submittedName>
        <fullName evidence="4">Cobaltochelatase subunit CobN</fullName>
    </submittedName>
</protein>
<feature type="chain" id="PRO_5017778747" evidence="2">
    <location>
        <begin position="38"/>
        <end position="1312"/>
    </location>
</feature>
<name>A0A3E0WNX4_9GAMM</name>
<evidence type="ECO:0000256" key="1">
    <source>
        <dbReference type="SAM" id="Phobius"/>
    </source>
</evidence>
<dbReference type="Pfam" id="PF02514">
    <property type="entry name" value="CobN-Mg_chel"/>
    <property type="match status" value="1"/>
</dbReference>
<dbReference type="InterPro" id="IPR003672">
    <property type="entry name" value="CobN/Mg_chltase"/>
</dbReference>
<keyword evidence="1" id="KW-0472">Membrane</keyword>
<dbReference type="PANTHER" id="PTHR44119">
    <property type="entry name" value="MAGNESIUM-CHELATASE SUBUNIT CHLH, CHLOROPLASTIC"/>
    <property type="match status" value="1"/>
</dbReference>
<evidence type="ECO:0000256" key="2">
    <source>
        <dbReference type="SAM" id="SignalP"/>
    </source>
</evidence>
<keyword evidence="1" id="KW-0812">Transmembrane</keyword>
<comment type="caution">
    <text evidence="4">The sequence shown here is derived from an EMBL/GenBank/DDBJ whole genome shotgun (WGS) entry which is preliminary data.</text>
</comment>
<feature type="domain" description="CobN/magnesium chelatase" evidence="3">
    <location>
        <begin position="141"/>
        <end position="1204"/>
    </location>
</feature>
<feature type="signal peptide" evidence="2">
    <location>
        <begin position="1"/>
        <end position="37"/>
    </location>
</feature>
<dbReference type="PANTHER" id="PTHR44119:SF4">
    <property type="entry name" value="AEROBIC COBALTOCHELATASE SUBUNIT COBN"/>
    <property type="match status" value="1"/>
</dbReference>
<keyword evidence="2" id="KW-0732">Signal</keyword>
<feature type="transmembrane region" description="Helical" evidence="1">
    <location>
        <begin position="1283"/>
        <end position="1304"/>
    </location>
</feature>
<proteinExistence type="predicted"/>
<reference evidence="5" key="1">
    <citation type="submission" date="2017-05" db="EMBL/GenBank/DDBJ databases">
        <authorList>
            <person name="Sharma S."/>
            <person name="Sidhu C."/>
            <person name="Pinnaka A.K."/>
        </authorList>
    </citation>
    <scope>NUCLEOTIDE SEQUENCE [LARGE SCALE GENOMIC DNA]</scope>
    <source>
        <strain evidence="5">AK93</strain>
    </source>
</reference>
<evidence type="ECO:0000313" key="5">
    <source>
        <dbReference type="Proteomes" id="UP000256763"/>
    </source>
</evidence>
<dbReference type="NCBIfam" id="NF004644">
    <property type="entry name" value="PRK05989.2-2"/>
    <property type="match status" value="1"/>
</dbReference>
<dbReference type="OrthoDB" id="9757976at2"/>
<keyword evidence="1" id="KW-1133">Transmembrane helix</keyword>
<dbReference type="Proteomes" id="UP000256763">
    <property type="component" value="Unassembled WGS sequence"/>
</dbReference>
<accession>A0A3E0WNX4</accession>
<organism evidence="4 5">
    <name type="scientific">Alkalilimnicola ehrlichii</name>
    <dbReference type="NCBI Taxonomy" id="351052"/>
    <lineage>
        <taxon>Bacteria</taxon>
        <taxon>Pseudomonadati</taxon>
        <taxon>Pseudomonadota</taxon>
        <taxon>Gammaproteobacteria</taxon>
        <taxon>Chromatiales</taxon>
        <taxon>Ectothiorhodospiraceae</taxon>
        <taxon>Alkalilimnicola</taxon>
    </lineage>
</organism>